<reference evidence="2" key="1">
    <citation type="submission" date="2020-09" db="EMBL/GenBank/DDBJ databases">
        <title>Iningainema tapete sp. nov. (Scytonemataceae, Cyanobacteria) from greenhouses in central Florida (USA) produces two types of nodularin with biosynthetic potential for microcystin-LR and anabaenopeptins.</title>
        <authorList>
            <person name="Berthold D.E."/>
            <person name="Lefler F.W."/>
            <person name="Huang I.-S."/>
            <person name="Abdulla H."/>
            <person name="Zimba P.V."/>
            <person name="Laughinghouse H.D. IV."/>
        </authorList>
    </citation>
    <scope>NUCLEOTIDE SEQUENCE</scope>
    <source>
        <strain evidence="2">BLCCT55</strain>
    </source>
</reference>
<evidence type="ECO:0000256" key="1">
    <source>
        <dbReference type="SAM" id="MobiDB-lite"/>
    </source>
</evidence>
<accession>A0A8J6XGJ1</accession>
<sequence>MAEPQTNKNLDSDQRVADNNYDRGITPAETAARMQREGDQFKKTPSQDKDSREVTDDQTHPGDTIDTTAGYTVDKEGLLNNYAVEPEMYYETPGDARQELVDDAKLRVQTENEVNEDKQGELTMDRDVRGKGPGAV</sequence>
<proteinExistence type="predicted"/>
<feature type="region of interest" description="Disordered" evidence="1">
    <location>
        <begin position="111"/>
        <end position="136"/>
    </location>
</feature>
<name>A0A8J6XGJ1_9CYAN</name>
<protein>
    <submittedName>
        <fullName evidence="2">Uncharacterized protein</fullName>
    </submittedName>
</protein>
<evidence type="ECO:0000313" key="2">
    <source>
        <dbReference type="EMBL" id="MBD2772735.1"/>
    </source>
</evidence>
<gene>
    <name evidence="2" type="ORF">ICL16_11800</name>
</gene>
<dbReference type="RefSeq" id="WP_190827684.1">
    <property type="nucleotide sequence ID" value="NZ_CAWPPI010000043.1"/>
</dbReference>
<keyword evidence="3" id="KW-1185">Reference proteome</keyword>
<dbReference type="AlphaFoldDB" id="A0A8J6XGJ1"/>
<feature type="compositionally biased region" description="Basic and acidic residues" evidence="1">
    <location>
        <begin position="111"/>
        <end position="130"/>
    </location>
</feature>
<dbReference type="InterPro" id="IPR048028">
    <property type="entry name" value="Psb34-like"/>
</dbReference>
<dbReference type="EMBL" id="JACXAE010000043">
    <property type="protein sequence ID" value="MBD2772735.1"/>
    <property type="molecule type" value="Genomic_DNA"/>
</dbReference>
<feature type="region of interest" description="Disordered" evidence="1">
    <location>
        <begin position="1"/>
        <end position="72"/>
    </location>
</feature>
<feature type="compositionally biased region" description="Basic and acidic residues" evidence="1">
    <location>
        <begin position="34"/>
        <end position="60"/>
    </location>
</feature>
<evidence type="ECO:0000313" key="3">
    <source>
        <dbReference type="Proteomes" id="UP000629098"/>
    </source>
</evidence>
<organism evidence="2 3">
    <name type="scientific">Iningainema tapete BLCC-T55</name>
    <dbReference type="NCBI Taxonomy" id="2748662"/>
    <lineage>
        <taxon>Bacteria</taxon>
        <taxon>Bacillati</taxon>
        <taxon>Cyanobacteriota</taxon>
        <taxon>Cyanophyceae</taxon>
        <taxon>Nostocales</taxon>
        <taxon>Scytonemataceae</taxon>
        <taxon>Iningainema tapete</taxon>
    </lineage>
</organism>
<dbReference type="Pfam" id="PF26394">
    <property type="entry name" value="Psb34"/>
    <property type="match status" value="1"/>
</dbReference>
<comment type="caution">
    <text evidence="2">The sequence shown here is derived from an EMBL/GenBank/DDBJ whole genome shotgun (WGS) entry which is preliminary data.</text>
</comment>
<dbReference type="Proteomes" id="UP000629098">
    <property type="component" value="Unassembled WGS sequence"/>
</dbReference>